<dbReference type="InterPro" id="IPR052485">
    <property type="entry name" value="MEGF_diff_regulators"/>
</dbReference>
<organism evidence="8 9">
    <name type="scientific">Polyplax serrata</name>
    <name type="common">Common mouse louse</name>
    <dbReference type="NCBI Taxonomy" id="468196"/>
    <lineage>
        <taxon>Eukaryota</taxon>
        <taxon>Metazoa</taxon>
        <taxon>Ecdysozoa</taxon>
        <taxon>Arthropoda</taxon>
        <taxon>Hexapoda</taxon>
        <taxon>Insecta</taxon>
        <taxon>Pterygota</taxon>
        <taxon>Neoptera</taxon>
        <taxon>Paraneoptera</taxon>
        <taxon>Psocodea</taxon>
        <taxon>Troctomorpha</taxon>
        <taxon>Phthiraptera</taxon>
        <taxon>Anoplura</taxon>
        <taxon>Polyplacidae</taxon>
        <taxon>Polyplax</taxon>
    </lineage>
</organism>
<keyword evidence="5" id="KW-0472">Membrane</keyword>
<evidence type="ECO:0000313" key="9">
    <source>
        <dbReference type="Proteomes" id="UP001359485"/>
    </source>
</evidence>
<keyword evidence="1" id="KW-0732">Signal</keyword>
<dbReference type="PROSITE" id="PS50026">
    <property type="entry name" value="EGF_3"/>
    <property type="match status" value="1"/>
</dbReference>
<evidence type="ECO:0000256" key="3">
    <source>
        <dbReference type="PROSITE-ProRule" id="PRU00076"/>
    </source>
</evidence>
<evidence type="ECO:0000259" key="7">
    <source>
        <dbReference type="PROSITE" id="PS51041"/>
    </source>
</evidence>
<keyword evidence="9" id="KW-1185">Reference proteome</keyword>
<dbReference type="PANTHER" id="PTHR24052:SF8">
    <property type="entry name" value="NIMROD A, ISOFORM E"/>
    <property type="match status" value="1"/>
</dbReference>
<sequence length="578" mass="65013">MRMIVRLRPKKKETSDTIVLFRFQLLIIITIANCILGELEADGENVCLVTKTFKESILADVKVPVTTYNSHWCWNAKQGFRCWEKTVTYENRKVPRVVDRTRLVLECCEGYERNTINSGCVPSCWPPCRRGSCSKPNTCVCLSGYAGPTCTTRCPSGRWGRNCSQECDCLNGAVCVFGFSVTPTCDCRSGWHGPRCEKSCPLGFYGISCENKCDCLEDNPCDPETGICFSVKTERATERTHSMSTTSELRVTDEQPTTAEVVETEVPFRSEKVPNVQFPYFEVKTEAHEVSDEINEGKQMPPKEIIYIVETTTTQEISEVSKQGATKGTEYFSVLIGDQTTTYTAEEAMTTEAPEKSTDYSSTGVGTTIVEVSTEPEMTTVEEIDEGKGYVTQLPSTSSTEQETTFTVYVTENNWNNSENGKFDSTKTESSNFTVESYLPESTTESLDTQPTSTRVPSTSSNPSSTFNDITLMEFNETEGDFERREKQSFFTTFRFVPSLSVLTGAAILIVIIGLRWIVLQHRRNVKKLILKERESSRREVFRESLTMVTNFSIIPVYPVETELKEVRPTLQTFKPPS</sequence>
<accession>A0ABR1AEG8</accession>
<evidence type="ECO:0008006" key="10">
    <source>
        <dbReference type="Google" id="ProtNLM"/>
    </source>
</evidence>
<feature type="compositionally biased region" description="Low complexity" evidence="4">
    <location>
        <begin position="449"/>
        <end position="466"/>
    </location>
</feature>
<protein>
    <recommendedName>
        <fullName evidence="10">EMI domain-containing protein</fullName>
    </recommendedName>
</protein>
<feature type="compositionally biased region" description="Polar residues" evidence="4">
    <location>
        <begin position="428"/>
        <end position="448"/>
    </location>
</feature>
<dbReference type="PANTHER" id="PTHR24052">
    <property type="entry name" value="DELTA-RELATED"/>
    <property type="match status" value="1"/>
</dbReference>
<keyword evidence="5" id="KW-0812">Transmembrane</keyword>
<comment type="caution">
    <text evidence="3">Lacks conserved residue(s) required for the propagation of feature annotation.</text>
</comment>
<dbReference type="InterPro" id="IPR011489">
    <property type="entry name" value="EMI_domain"/>
</dbReference>
<gene>
    <name evidence="8" type="ORF">RUM44_005089</name>
</gene>
<evidence type="ECO:0000256" key="2">
    <source>
        <dbReference type="ARBA" id="ARBA00023157"/>
    </source>
</evidence>
<feature type="domain" description="EGF-like" evidence="6">
    <location>
        <begin position="164"/>
        <end position="197"/>
    </location>
</feature>
<dbReference type="SMART" id="SM00181">
    <property type="entry name" value="EGF"/>
    <property type="match status" value="2"/>
</dbReference>
<name>A0ABR1AEG8_POLSC</name>
<evidence type="ECO:0000256" key="4">
    <source>
        <dbReference type="SAM" id="MobiDB-lite"/>
    </source>
</evidence>
<keyword evidence="3" id="KW-0245">EGF-like domain</keyword>
<dbReference type="PROSITE" id="PS00022">
    <property type="entry name" value="EGF_1"/>
    <property type="match status" value="1"/>
</dbReference>
<dbReference type="EMBL" id="JAWJWF010000051">
    <property type="protein sequence ID" value="KAK6617501.1"/>
    <property type="molecule type" value="Genomic_DNA"/>
</dbReference>
<evidence type="ECO:0000259" key="6">
    <source>
        <dbReference type="PROSITE" id="PS50026"/>
    </source>
</evidence>
<dbReference type="PROSITE" id="PS51041">
    <property type="entry name" value="EMI"/>
    <property type="match status" value="1"/>
</dbReference>
<keyword evidence="5" id="KW-1133">Transmembrane helix</keyword>
<dbReference type="Gene3D" id="2.10.25.10">
    <property type="entry name" value="Laminin"/>
    <property type="match status" value="1"/>
</dbReference>
<dbReference type="CDD" id="cd00054">
    <property type="entry name" value="EGF_CA"/>
    <property type="match status" value="1"/>
</dbReference>
<evidence type="ECO:0000256" key="5">
    <source>
        <dbReference type="SAM" id="Phobius"/>
    </source>
</evidence>
<dbReference type="Proteomes" id="UP001359485">
    <property type="component" value="Unassembled WGS sequence"/>
</dbReference>
<dbReference type="InterPro" id="IPR000742">
    <property type="entry name" value="EGF"/>
</dbReference>
<feature type="region of interest" description="Disordered" evidence="4">
    <location>
        <begin position="417"/>
        <end position="468"/>
    </location>
</feature>
<keyword evidence="2 3" id="KW-1015">Disulfide bond</keyword>
<comment type="caution">
    <text evidence="8">The sequence shown here is derived from an EMBL/GenBank/DDBJ whole genome shotgun (WGS) entry which is preliminary data.</text>
</comment>
<evidence type="ECO:0000313" key="8">
    <source>
        <dbReference type="EMBL" id="KAK6617501.1"/>
    </source>
</evidence>
<feature type="domain" description="EMI" evidence="7">
    <location>
        <begin position="43"/>
        <end position="122"/>
    </location>
</feature>
<reference evidence="8 9" key="1">
    <citation type="submission" date="2023-09" db="EMBL/GenBank/DDBJ databases">
        <title>Genomes of two closely related lineages of the louse Polyplax serrata with different host specificities.</title>
        <authorList>
            <person name="Martinu J."/>
            <person name="Tarabai H."/>
            <person name="Stefka J."/>
            <person name="Hypsa V."/>
        </authorList>
    </citation>
    <scope>NUCLEOTIDE SEQUENCE [LARGE SCALE GENOMIC DNA]</scope>
    <source>
        <strain evidence="8">98ZLc_SE</strain>
    </source>
</reference>
<proteinExistence type="predicted"/>
<dbReference type="Gene3D" id="2.170.300.10">
    <property type="entry name" value="Tie2 ligand-binding domain superfamily"/>
    <property type="match status" value="1"/>
</dbReference>
<feature type="transmembrane region" description="Helical" evidence="5">
    <location>
        <begin position="496"/>
        <end position="520"/>
    </location>
</feature>
<feature type="disulfide bond" evidence="3">
    <location>
        <begin position="187"/>
        <end position="196"/>
    </location>
</feature>
<evidence type="ECO:0000256" key="1">
    <source>
        <dbReference type="ARBA" id="ARBA00022729"/>
    </source>
</evidence>